<proteinExistence type="predicted"/>
<feature type="non-terminal residue" evidence="1">
    <location>
        <position position="1"/>
    </location>
</feature>
<dbReference type="EMBL" id="KI301917">
    <property type="protein sequence ID" value="ERZ94569.1"/>
    <property type="molecule type" value="Genomic_DNA"/>
</dbReference>
<organism evidence="1">
    <name type="scientific">Rhizophagus irregularis (strain DAOM 181602 / DAOM 197198 / MUCL 43194)</name>
    <name type="common">Arbuscular mycorrhizal fungus</name>
    <name type="synonym">Glomus intraradices</name>
    <dbReference type="NCBI Taxonomy" id="747089"/>
    <lineage>
        <taxon>Eukaryota</taxon>
        <taxon>Fungi</taxon>
        <taxon>Fungi incertae sedis</taxon>
        <taxon>Mucoromycota</taxon>
        <taxon>Glomeromycotina</taxon>
        <taxon>Glomeromycetes</taxon>
        <taxon>Glomerales</taxon>
        <taxon>Glomeraceae</taxon>
        <taxon>Rhizophagus</taxon>
    </lineage>
</organism>
<gene>
    <name evidence="1" type="ORF">GLOINDRAFT_334633</name>
</gene>
<protein>
    <submittedName>
        <fullName evidence="1">Uncharacterized protein</fullName>
    </submittedName>
</protein>
<evidence type="ECO:0000313" key="1">
    <source>
        <dbReference type="EMBL" id="ERZ94569.1"/>
    </source>
</evidence>
<sequence>TFIGVKIRMMQMKLQLSLENLSLSHKLSILSTSPIAISMLYSSMEIYSKDSAIE</sequence>
<reference evidence="1" key="1">
    <citation type="submission" date="2013-07" db="EMBL/GenBank/DDBJ databases">
        <title>The genome of an arbuscular mycorrhizal fungus provides insights into the evolution of the oldest plant symbiosis.</title>
        <authorList>
            <consortium name="DOE Joint Genome Institute"/>
            <person name="Tisserant E."/>
            <person name="Malbreil M."/>
            <person name="Kuo A."/>
            <person name="Kohler A."/>
            <person name="Symeonidi A."/>
            <person name="Balestrini R."/>
            <person name="Charron P."/>
            <person name="Duensing N."/>
            <person name="Frei-dit-Frey N."/>
            <person name="Gianinazzi-Pearson V."/>
            <person name="Gilbert B."/>
            <person name="Handa Y."/>
            <person name="Hijri M."/>
            <person name="Kaul R."/>
            <person name="Kawaguchi M."/>
            <person name="Krajinski F."/>
            <person name="Lammers P."/>
            <person name="Lapierre D."/>
            <person name="Masclaux F.G."/>
            <person name="Murat C."/>
            <person name="Morin E."/>
            <person name="Ndikumana S."/>
            <person name="Pagni M."/>
            <person name="Petitpierre D."/>
            <person name="Requena N."/>
            <person name="Rosikiewicz P."/>
            <person name="Riley R."/>
            <person name="Saito K."/>
            <person name="San Clemente H."/>
            <person name="Shapiro H."/>
            <person name="van Tuinen D."/>
            <person name="Becard G."/>
            <person name="Bonfante P."/>
            <person name="Paszkowski U."/>
            <person name="Shachar-Hill Y."/>
            <person name="Young J.P."/>
            <person name="Sanders I.R."/>
            <person name="Henrissat B."/>
            <person name="Rensing S.A."/>
            <person name="Grigoriev I.V."/>
            <person name="Corradi N."/>
            <person name="Roux C."/>
            <person name="Martin F."/>
        </authorList>
    </citation>
    <scope>NUCLEOTIDE SEQUENCE</scope>
    <source>
        <strain evidence="1">DAOM 197198</strain>
    </source>
</reference>
<name>U9SFF5_RHIID</name>
<dbReference type="AlphaFoldDB" id="U9SFF5"/>
<accession>U9SFF5</accession>
<dbReference type="HOGENOM" id="CLU_3056221_0_0_1"/>